<dbReference type="RefSeq" id="WP_264511096.1">
    <property type="nucleotide sequence ID" value="NZ_JAPDDR010000002.1"/>
</dbReference>
<accession>A0ABT3FY96</accession>
<dbReference type="Gene3D" id="3.90.930.1">
    <property type="match status" value="1"/>
</dbReference>
<evidence type="ECO:0000313" key="1">
    <source>
        <dbReference type="EMBL" id="MCW1912568.1"/>
    </source>
</evidence>
<dbReference type="Proteomes" id="UP001165653">
    <property type="component" value="Unassembled WGS sequence"/>
</dbReference>
<reference evidence="1" key="1">
    <citation type="submission" date="2022-10" db="EMBL/GenBank/DDBJ databases">
        <title>Luteolibacter sp. GHJ8, whole genome shotgun sequencing project.</title>
        <authorList>
            <person name="Zhao G."/>
            <person name="Shen L."/>
        </authorList>
    </citation>
    <scope>NUCLEOTIDE SEQUENCE</scope>
    <source>
        <strain evidence="1">GHJ8</strain>
    </source>
</reference>
<keyword evidence="2" id="KW-1185">Reference proteome</keyword>
<sequence>MRRILSAALVTAACHGQEMNPEVMKEALALQVESFEEFKLSGDGKAASFEIELGEKPAKLEEEVFDGFRFRCPELAEGTDFVWYFNAPTNWGNWYIFPVEGKPGQAFRNWLDADKLYETYDQSGSLGRLRILQTLKGSYFKPGKEYIMWFRRTEEGKGRTLQGIAAFAKGEDSWDHDDIEKALKLKPAPAAAQVALLKSRGGEILLNKDFFDPRYAEGRIDSAFDSIRSTKRMRGGFFITMHISVPSCTTEPLLKEIIAKHGEPDFIRTGEELVTVRKKAGGDPPDEDDAKVTTHYYDHFGFEVETGAAEPKVLRVTTTGANFRDLKGEEKGDSYGRIDIENLVVFHKNSIEVGRAYYFLEGGKTPIFMKEPPPGEYKGGDSLLIAKGKGEWVWEKRFDDGKVASRIPMKAHQLHGKAEGFYENGEPRFKAEYRKGELDGELLQYNEAGKETGLRKFKEGKEEGSGEEGEE</sequence>
<comment type="caution">
    <text evidence="1">The sequence shown here is derived from an EMBL/GenBank/DDBJ whole genome shotgun (WGS) entry which is preliminary data.</text>
</comment>
<evidence type="ECO:0008006" key="3">
    <source>
        <dbReference type="Google" id="ProtNLM"/>
    </source>
</evidence>
<dbReference type="EMBL" id="JAPDDR010000002">
    <property type="protein sequence ID" value="MCW1912568.1"/>
    <property type="molecule type" value="Genomic_DNA"/>
</dbReference>
<name>A0ABT3FY96_9BACT</name>
<gene>
    <name evidence="1" type="ORF">OJ996_03215</name>
</gene>
<protein>
    <recommendedName>
        <fullName evidence="3">MORN repeat protein</fullName>
    </recommendedName>
</protein>
<dbReference type="SUPFAM" id="SSF82185">
    <property type="entry name" value="Histone H3 K4-specific methyltransferase SET7/9 N-terminal domain"/>
    <property type="match status" value="1"/>
</dbReference>
<evidence type="ECO:0000313" key="2">
    <source>
        <dbReference type="Proteomes" id="UP001165653"/>
    </source>
</evidence>
<organism evidence="1 2">
    <name type="scientific">Luteolibacter rhizosphaerae</name>
    <dbReference type="NCBI Taxonomy" id="2989719"/>
    <lineage>
        <taxon>Bacteria</taxon>
        <taxon>Pseudomonadati</taxon>
        <taxon>Verrucomicrobiota</taxon>
        <taxon>Verrucomicrobiia</taxon>
        <taxon>Verrucomicrobiales</taxon>
        <taxon>Verrucomicrobiaceae</taxon>
        <taxon>Luteolibacter</taxon>
    </lineage>
</organism>
<proteinExistence type="predicted"/>